<keyword evidence="1" id="KW-0472">Membrane</keyword>
<dbReference type="InterPro" id="IPR029063">
    <property type="entry name" value="SAM-dependent_MTases_sf"/>
</dbReference>
<organism evidence="3">
    <name type="scientific">Chaetoceros debilis</name>
    <dbReference type="NCBI Taxonomy" id="122233"/>
    <lineage>
        <taxon>Eukaryota</taxon>
        <taxon>Sar</taxon>
        <taxon>Stramenopiles</taxon>
        <taxon>Ochrophyta</taxon>
        <taxon>Bacillariophyta</taxon>
        <taxon>Coscinodiscophyceae</taxon>
        <taxon>Chaetocerotophycidae</taxon>
        <taxon>Chaetocerotales</taxon>
        <taxon>Chaetocerotaceae</taxon>
        <taxon>Chaetoceros</taxon>
    </lineage>
</organism>
<dbReference type="InterPro" id="IPR006342">
    <property type="entry name" value="FkbM_mtfrase"/>
</dbReference>
<dbReference type="GO" id="GO:0006888">
    <property type="term" value="P:endoplasmic reticulum to Golgi vesicle-mediated transport"/>
    <property type="evidence" value="ECO:0007669"/>
    <property type="project" value="TreeGrafter"/>
</dbReference>
<dbReference type="AlphaFoldDB" id="A0A7S3V498"/>
<sequence>MFSTRKLLHTTKKRNRSKSSFFFKVLPFLAAMSTFVLLFLIISTFHYSFLSSADESLDFFVKDKVNVSARIDSTPKERKLKIKSNTAIALYESDYNYKPPENSFDLPVDNTVFAHMKECGYGPDFGKYFTLNDSRRSNTNEDKKIYERFFKKRIEEGDFNGRGGTFIELGAFDGLHETNSRFYEACLGWEGLLIEGNPVVYEALLANRPSAHRMSLAPSCKEKGGRVQFADVAVTNAGLPGHAKDYDKRKTFVDVPCGPLGPILQDVFEESSGRIDYMSLDVEGAEALVLNTIDFEKIRIDVAMIEVENSFCIKNEPCEVRDQVRKIMKEAGYIQKYGVVRRSDVWVHPDSPYHGM</sequence>
<evidence type="ECO:0000256" key="1">
    <source>
        <dbReference type="SAM" id="Phobius"/>
    </source>
</evidence>
<dbReference type="PANTHER" id="PTHR34009">
    <property type="entry name" value="PROTEIN STAR"/>
    <property type="match status" value="1"/>
</dbReference>
<dbReference type="GO" id="GO:0016197">
    <property type="term" value="P:endosomal transport"/>
    <property type="evidence" value="ECO:0007669"/>
    <property type="project" value="TreeGrafter"/>
</dbReference>
<accession>A0A7S3V498</accession>
<dbReference type="Pfam" id="PF05050">
    <property type="entry name" value="Methyltransf_21"/>
    <property type="match status" value="1"/>
</dbReference>
<proteinExistence type="predicted"/>
<dbReference type="GO" id="GO:0031902">
    <property type="term" value="C:late endosome membrane"/>
    <property type="evidence" value="ECO:0007669"/>
    <property type="project" value="TreeGrafter"/>
</dbReference>
<keyword evidence="1" id="KW-1133">Transmembrane helix</keyword>
<name>A0A7S3V498_9STRA</name>
<feature type="transmembrane region" description="Helical" evidence="1">
    <location>
        <begin position="21"/>
        <end position="42"/>
    </location>
</feature>
<evidence type="ECO:0000259" key="2">
    <source>
        <dbReference type="Pfam" id="PF05050"/>
    </source>
</evidence>
<reference evidence="3" key="1">
    <citation type="submission" date="2021-01" db="EMBL/GenBank/DDBJ databases">
        <authorList>
            <person name="Corre E."/>
            <person name="Pelletier E."/>
            <person name="Niang G."/>
            <person name="Scheremetjew M."/>
            <person name="Finn R."/>
            <person name="Kale V."/>
            <person name="Holt S."/>
            <person name="Cochrane G."/>
            <person name="Meng A."/>
            <person name="Brown T."/>
            <person name="Cohen L."/>
        </authorList>
    </citation>
    <scope>NUCLEOTIDE SEQUENCE</scope>
    <source>
        <strain evidence="3">MM31A-1</strain>
    </source>
</reference>
<dbReference type="SUPFAM" id="SSF53335">
    <property type="entry name" value="S-adenosyl-L-methionine-dependent methyltransferases"/>
    <property type="match status" value="1"/>
</dbReference>
<evidence type="ECO:0000313" key="3">
    <source>
        <dbReference type="EMBL" id="CAE0455965.1"/>
    </source>
</evidence>
<dbReference type="GO" id="GO:0005886">
    <property type="term" value="C:plasma membrane"/>
    <property type="evidence" value="ECO:0007669"/>
    <property type="project" value="TreeGrafter"/>
</dbReference>
<dbReference type="Gene3D" id="3.40.50.150">
    <property type="entry name" value="Vaccinia Virus protein VP39"/>
    <property type="match status" value="1"/>
</dbReference>
<dbReference type="InterPro" id="IPR053202">
    <property type="entry name" value="EGF_Rcpt_Signaling_Reg"/>
</dbReference>
<dbReference type="GO" id="GO:0005789">
    <property type="term" value="C:endoplasmic reticulum membrane"/>
    <property type="evidence" value="ECO:0007669"/>
    <property type="project" value="TreeGrafter"/>
</dbReference>
<feature type="domain" description="Methyltransferase FkbM" evidence="2">
    <location>
        <begin position="170"/>
        <end position="333"/>
    </location>
</feature>
<protein>
    <recommendedName>
        <fullName evidence="2">Methyltransferase FkbM domain-containing protein</fullName>
    </recommendedName>
</protein>
<dbReference type="PANTHER" id="PTHR34009:SF2">
    <property type="entry name" value="PROTEIN STAR"/>
    <property type="match status" value="1"/>
</dbReference>
<dbReference type="GO" id="GO:0005794">
    <property type="term" value="C:Golgi apparatus"/>
    <property type="evidence" value="ECO:0007669"/>
    <property type="project" value="TreeGrafter"/>
</dbReference>
<dbReference type="EMBL" id="HBIO01001130">
    <property type="protein sequence ID" value="CAE0455965.1"/>
    <property type="molecule type" value="Transcribed_RNA"/>
</dbReference>
<gene>
    <name evidence="3" type="ORF">CDEB00056_LOCUS806</name>
</gene>
<keyword evidence="1" id="KW-0812">Transmembrane</keyword>